<proteinExistence type="predicted"/>
<sequence length="46" mass="5240">MCYLGHTPLLKSPDYNGDNYHKKKGRTLVNLTFAIHSSNVSVIKYD</sequence>
<dbReference type="AlphaFoldDB" id="A0A164FPX2"/>
<name>A0A164FPX2_9CRUS</name>
<comment type="caution">
    <text evidence="1">The sequence shown here is derived from an EMBL/GenBank/DDBJ whole genome shotgun (WGS) entry which is preliminary data.</text>
</comment>
<reference evidence="1 2" key="1">
    <citation type="submission" date="2016-03" db="EMBL/GenBank/DDBJ databases">
        <title>EvidentialGene: Evidence-directed Construction of Genes on Genomes.</title>
        <authorList>
            <person name="Gilbert D.G."/>
            <person name="Choi J.-H."/>
            <person name="Mockaitis K."/>
            <person name="Colbourne J."/>
            <person name="Pfrender M."/>
        </authorList>
    </citation>
    <scope>NUCLEOTIDE SEQUENCE [LARGE SCALE GENOMIC DNA]</scope>
    <source>
        <strain evidence="1 2">Xinb3</strain>
        <tissue evidence="1">Complete organism</tissue>
    </source>
</reference>
<dbReference type="Proteomes" id="UP000076858">
    <property type="component" value="Unassembled WGS sequence"/>
</dbReference>
<keyword evidence="2" id="KW-1185">Reference proteome</keyword>
<organism evidence="1 2">
    <name type="scientific">Daphnia magna</name>
    <dbReference type="NCBI Taxonomy" id="35525"/>
    <lineage>
        <taxon>Eukaryota</taxon>
        <taxon>Metazoa</taxon>
        <taxon>Ecdysozoa</taxon>
        <taxon>Arthropoda</taxon>
        <taxon>Crustacea</taxon>
        <taxon>Branchiopoda</taxon>
        <taxon>Diplostraca</taxon>
        <taxon>Cladocera</taxon>
        <taxon>Anomopoda</taxon>
        <taxon>Daphniidae</taxon>
        <taxon>Daphnia</taxon>
    </lineage>
</organism>
<accession>A0A164FPX2</accession>
<protein>
    <submittedName>
        <fullName evidence="1">Uncharacterized protein</fullName>
    </submittedName>
</protein>
<evidence type="ECO:0000313" key="1">
    <source>
        <dbReference type="EMBL" id="KZR98022.1"/>
    </source>
</evidence>
<evidence type="ECO:0000313" key="2">
    <source>
        <dbReference type="Proteomes" id="UP000076858"/>
    </source>
</evidence>
<gene>
    <name evidence="1" type="ORF">APZ42_006771</name>
</gene>
<dbReference type="EMBL" id="LRGB01018882">
    <property type="protein sequence ID" value="KZR98022.1"/>
    <property type="molecule type" value="Genomic_DNA"/>
</dbReference>